<dbReference type="InterPro" id="IPR009057">
    <property type="entry name" value="Homeodomain-like_sf"/>
</dbReference>
<dbReference type="InterPro" id="IPR042070">
    <property type="entry name" value="PucR_C-HTH_sf"/>
</dbReference>
<evidence type="ECO:0000313" key="2">
    <source>
        <dbReference type="EMBL" id="TCZ72867.1"/>
    </source>
</evidence>
<dbReference type="Gene3D" id="1.10.10.2840">
    <property type="entry name" value="PucR C-terminal helix-turn-helix domain"/>
    <property type="match status" value="1"/>
</dbReference>
<reference evidence="2 3" key="1">
    <citation type="submission" date="2019-03" db="EMBL/GenBank/DDBJ databases">
        <authorList>
            <person name="Kim M.K.M."/>
        </authorList>
    </citation>
    <scope>NUCLEOTIDE SEQUENCE [LARGE SCALE GENOMIC DNA]</scope>
    <source>
        <strain evidence="2 3">18JY21-1</strain>
    </source>
</reference>
<proteinExistence type="predicted"/>
<gene>
    <name evidence="2" type="ORF">E0485_21930</name>
</gene>
<evidence type="ECO:0000259" key="1">
    <source>
        <dbReference type="Pfam" id="PF13556"/>
    </source>
</evidence>
<comment type="caution">
    <text evidence="2">The sequence shown here is derived from an EMBL/GenBank/DDBJ whole genome shotgun (WGS) entry which is preliminary data.</text>
</comment>
<organism evidence="2 3">
    <name type="scientific">Paenibacillus albiflavus</name>
    <dbReference type="NCBI Taxonomy" id="2545760"/>
    <lineage>
        <taxon>Bacteria</taxon>
        <taxon>Bacillati</taxon>
        <taxon>Bacillota</taxon>
        <taxon>Bacilli</taxon>
        <taxon>Bacillales</taxon>
        <taxon>Paenibacillaceae</taxon>
        <taxon>Paenibacillus</taxon>
    </lineage>
</organism>
<dbReference type="EMBL" id="SKFG01000036">
    <property type="protein sequence ID" value="TCZ72867.1"/>
    <property type="molecule type" value="Genomic_DNA"/>
</dbReference>
<dbReference type="InterPro" id="IPR025736">
    <property type="entry name" value="PucR_C-HTH_dom"/>
</dbReference>
<dbReference type="SUPFAM" id="SSF46689">
    <property type="entry name" value="Homeodomain-like"/>
    <property type="match status" value="1"/>
</dbReference>
<sequence>MIWEEWKNRVAAILHTPVSLRTITIEQWLKLVKQVGANPDACQSVRQDHEMLFYLNAVAEDEILILAVNSSELSESERHLIELSIEPNAYLLNDTRQIVAEESNAAVQQFRDWLLEQLKLGSANKLVPDSLTIAPLLEVGVIPLLLSTDKSLEEAIPYDAFKKLLKHFFEKEVMLIPLEEKEWLIFATEELLSPAGIEENGTIEEQLDAIAMGLHEMLAAEWALESHISIFTPIIPAKEIVTTVHRLREAIHVGRLFSLNSNVHLPWKLHLETLLYSVPDDRKASYLRQLISGAEGTIDVEMQTTLTRFFELDCNVSDTAKQLFIHRNTLLYRLDKLKQETGFDVRSFHDAVLVRIALELYKVTKRKH</sequence>
<keyword evidence="3" id="KW-1185">Reference proteome</keyword>
<evidence type="ECO:0000313" key="3">
    <source>
        <dbReference type="Proteomes" id="UP000295418"/>
    </source>
</evidence>
<dbReference type="Pfam" id="PF13556">
    <property type="entry name" value="HTH_30"/>
    <property type="match status" value="1"/>
</dbReference>
<dbReference type="RefSeq" id="WP_132420200.1">
    <property type="nucleotide sequence ID" value="NZ_SKFG01000036.1"/>
</dbReference>
<feature type="domain" description="PucR C-terminal helix-turn-helix" evidence="1">
    <location>
        <begin position="304"/>
        <end position="359"/>
    </location>
</feature>
<dbReference type="PANTHER" id="PTHR33744:SF15">
    <property type="entry name" value="CARBOHYDRATE DIACID REGULATOR"/>
    <property type="match status" value="1"/>
</dbReference>
<name>A0A4R4E1Z6_9BACL</name>
<dbReference type="InterPro" id="IPR051448">
    <property type="entry name" value="CdaR-like_regulators"/>
</dbReference>
<accession>A0A4R4E1Z6</accession>
<protein>
    <submittedName>
        <fullName evidence="2">PucR family transcriptional regulator</fullName>
    </submittedName>
</protein>
<dbReference type="AlphaFoldDB" id="A0A4R4E1Z6"/>
<dbReference type="Proteomes" id="UP000295418">
    <property type="component" value="Unassembled WGS sequence"/>
</dbReference>
<dbReference type="PANTHER" id="PTHR33744">
    <property type="entry name" value="CARBOHYDRATE DIACID REGULATOR"/>
    <property type="match status" value="1"/>
</dbReference>
<dbReference type="OrthoDB" id="9792148at2"/>